<dbReference type="GO" id="GO:0016787">
    <property type="term" value="F:hydrolase activity"/>
    <property type="evidence" value="ECO:0007669"/>
    <property type="project" value="UniProtKB-KW"/>
</dbReference>
<gene>
    <name evidence="2" type="ORF">LJ207_08940</name>
</gene>
<keyword evidence="1 2" id="KW-0378">Hydrolase</keyword>
<dbReference type="RefSeq" id="WP_229346150.1">
    <property type="nucleotide sequence ID" value="NZ_JAJFAT010000012.1"/>
</dbReference>
<keyword evidence="3" id="KW-1185">Reference proteome</keyword>
<organism evidence="2 3">
    <name type="scientific">Halanaerobium polyolivorans</name>
    <dbReference type="NCBI Taxonomy" id="2886943"/>
    <lineage>
        <taxon>Bacteria</taxon>
        <taxon>Bacillati</taxon>
        <taxon>Bacillota</taxon>
        <taxon>Clostridia</taxon>
        <taxon>Halanaerobiales</taxon>
        <taxon>Halanaerobiaceae</taxon>
        <taxon>Halanaerobium</taxon>
    </lineage>
</organism>
<dbReference type="CDD" id="cd01427">
    <property type="entry name" value="HAD_like"/>
    <property type="match status" value="1"/>
</dbReference>
<dbReference type="InterPro" id="IPR023214">
    <property type="entry name" value="HAD_sf"/>
</dbReference>
<dbReference type="SFLD" id="SFLDS00003">
    <property type="entry name" value="Haloacid_Dehalogenase"/>
    <property type="match status" value="1"/>
</dbReference>
<dbReference type="SFLD" id="SFLDG01129">
    <property type="entry name" value="C1.5:_HAD__Beta-PGM__Phosphata"/>
    <property type="match status" value="1"/>
</dbReference>
<dbReference type="InterPro" id="IPR051540">
    <property type="entry name" value="S-2-haloacid_dehalogenase"/>
</dbReference>
<evidence type="ECO:0000256" key="1">
    <source>
        <dbReference type="ARBA" id="ARBA00022801"/>
    </source>
</evidence>
<sequence>MLKSRDRYLFDLDGTLLTIDIDEFLNRYFAALSAEFSDLYSDQQEFIANLMDSTHKMIKNNGQKSNEEVFMEDFLAHLNEADREAIKGRFHDFYQNVFPSLKKDFELDSQTPANIISYLKAKNKSLVLATNPLFPRQAVIERLNWAGLAAEDFDLITSYENMSYAKPNPNYYQEILEKIDAEPDQCLMIGNDMTEDAAAQKLGIPTLIINNHLIENESKEADLFWQGSLKEFYDLIKKEL</sequence>
<dbReference type="PANTHER" id="PTHR43316">
    <property type="entry name" value="HYDROLASE, HALOACID DELAHOGENASE-RELATED"/>
    <property type="match status" value="1"/>
</dbReference>
<dbReference type="PRINTS" id="PR00413">
    <property type="entry name" value="HADHALOGNASE"/>
</dbReference>
<comment type="caution">
    <text evidence="2">The sequence shown here is derived from an EMBL/GenBank/DDBJ whole genome shotgun (WGS) entry which is preliminary data.</text>
</comment>
<dbReference type="Gene3D" id="3.40.50.1000">
    <property type="entry name" value="HAD superfamily/HAD-like"/>
    <property type="match status" value="1"/>
</dbReference>
<dbReference type="InterPro" id="IPR006439">
    <property type="entry name" value="HAD-SF_hydro_IA"/>
</dbReference>
<dbReference type="NCBIfam" id="TIGR01549">
    <property type="entry name" value="HAD-SF-IA-v1"/>
    <property type="match status" value="1"/>
</dbReference>
<proteinExistence type="predicted"/>
<dbReference type="AlphaFoldDB" id="A0AAW4X0W3"/>
<dbReference type="PANTHER" id="PTHR43316:SF3">
    <property type="entry name" value="HALOACID DEHALOGENASE, TYPE II (AFU_ORTHOLOGUE AFUA_2G07750)-RELATED"/>
    <property type="match status" value="1"/>
</dbReference>
<dbReference type="SUPFAM" id="SSF56784">
    <property type="entry name" value="HAD-like"/>
    <property type="match status" value="1"/>
</dbReference>
<reference evidence="2 3" key="1">
    <citation type="submission" date="2021-10" db="EMBL/GenBank/DDBJ databases">
        <authorList>
            <person name="Grouzdev D.S."/>
            <person name="Pantiukh K.S."/>
            <person name="Krutkina M.S."/>
        </authorList>
    </citation>
    <scope>NUCLEOTIDE SEQUENCE [LARGE SCALE GENOMIC DNA]</scope>
    <source>
        <strain evidence="2 3">Z-7514</strain>
    </source>
</reference>
<evidence type="ECO:0000313" key="3">
    <source>
        <dbReference type="Proteomes" id="UP001199296"/>
    </source>
</evidence>
<accession>A0AAW4X0W3</accession>
<dbReference type="InterPro" id="IPR036412">
    <property type="entry name" value="HAD-like_sf"/>
</dbReference>
<protein>
    <submittedName>
        <fullName evidence="2">HAD family hydrolase</fullName>
    </submittedName>
</protein>
<name>A0AAW4X0W3_9FIRM</name>
<dbReference type="Proteomes" id="UP001199296">
    <property type="component" value="Unassembled WGS sequence"/>
</dbReference>
<dbReference type="Pfam" id="PF00702">
    <property type="entry name" value="Hydrolase"/>
    <property type="match status" value="1"/>
</dbReference>
<dbReference type="EMBL" id="JAJFAT010000012">
    <property type="protein sequence ID" value="MCC3145446.1"/>
    <property type="molecule type" value="Genomic_DNA"/>
</dbReference>
<evidence type="ECO:0000313" key="2">
    <source>
        <dbReference type="EMBL" id="MCC3145446.1"/>
    </source>
</evidence>